<dbReference type="AlphaFoldDB" id="A0A445N177"/>
<evidence type="ECO:0000256" key="4">
    <source>
        <dbReference type="ARBA" id="ARBA00023163"/>
    </source>
</evidence>
<evidence type="ECO:0000259" key="6">
    <source>
        <dbReference type="PROSITE" id="PS50045"/>
    </source>
</evidence>
<dbReference type="EMBL" id="OJIN01000205">
    <property type="protein sequence ID" value="SPD75443.1"/>
    <property type="molecule type" value="Genomic_DNA"/>
</dbReference>
<dbReference type="PROSITE" id="PS50045">
    <property type="entry name" value="SIGMA54_INTERACT_4"/>
    <property type="match status" value="1"/>
</dbReference>
<name>A0A445N177_9BACT</name>
<dbReference type="GO" id="GO:0006355">
    <property type="term" value="P:regulation of DNA-templated transcription"/>
    <property type="evidence" value="ECO:0007669"/>
    <property type="project" value="InterPro"/>
</dbReference>
<dbReference type="InterPro" id="IPR002197">
    <property type="entry name" value="HTH_Fis"/>
</dbReference>
<reference evidence="7" key="1">
    <citation type="submission" date="2018-01" db="EMBL/GenBank/DDBJ databases">
        <authorList>
            <person name="Regsiter A."/>
            <person name="William W."/>
        </authorList>
    </citation>
    <scope>NUCLEOTIDE SEQUENCE</scope>
    <source>
        <strain evidence="7">TRIP AH-1</strain>
    </source>
</reference>
<dbReference type="Gene3D" id="1.10.10.60">
    <property type="entry name" value="Homeodomain-like"/>
    <property type="match status" value="1"/>
</dbReference>
<dbReference type="Gene3D" id="1.10.8.60">
    <property type="match status" value="1"/>
</dbReference>
<protein>
    <recommendedName>
        <fullName evidence="6">Sigma-54 factor interaction domain-containing protein</fullName>
    </recommendedName>
</protein>
<feature type="region of interest" description="Disordered" evidence="5">
    <location>
        <begin position="1"/>
        <end position="39"/>
    </location>
</feature>
<proteinExistence type="predicted"/>
<dbReference type="InterPro" id="IPR025944">
    <property type="entry name" value="Sigma_54_int_dom_CS"/>
</dbReference>
<dbReference type="PANTHER" id="PTHR32071">
    <property type="entry name" value="TRANSCRIPTIONAL REGULATORY PROTEIN"/>
    <property type="match status" value="1"/>
</dbReference>
<dbReference type="PROSITE" id="PS00688">
    <property type="entry name" value="SIGMA54_INTERACT_3"/>
    <property type="match status" value="1"/>
</dbReference>
<dbReference type="InterPro" id="IPR009057">
    <property type="entry name" value="Homeodomain-like_sf"/>
</dbReference>
<gene>
    <name evidence="7" type="ORF">PITCH_A610001</name>
</gene>
<keyword evidence="1" id="KW-0547">Nucleotide-binding</keyword>
<dbReference type="SUPFAM" id="SSF46689">
    <property type="entry name" value="Homeodomain-like"/>
    <property type="match status" value="1"/>
</dbReference>
<keyword evidence="2" id="KW-0067">ATP-binding</keyword>
<evidence type="ECO:0000313" key="7">
    <source>
        <dbReference type="EMBL" id="SPD75443.1"/>
    </source>
</evidence>
<organism evidence="7">
    <name type="scientific">uncultured Desulfobacterium sp</name>
    <dbReference type="NCBI Taxonomy" id="201089"/>
    <lineage>
        <taxon>Bacteria</taxon>
        <taxon>Pseudomonadati</taxon>
        <taxon>Thermodesulfobacteriota</taxon>
        <taxon>Desulfobacteria</taxon>
        <taxon>Desulfobacterales</taxon>
        <taxon>Desulfobacteriaceae</taxon>
        <taxon>Desulfobacterium</taxon>
        <taxon>environmental samples</taxon>
    </lineage>
</organism>
<dbReference type="Pfam" id="PF25601">
    <property type="entry name" value="AAA_lid_14"/>
    <property type="match status" value="1"/>
</dbReference>
<feature type="domain" description="Sigma-54 factor interaction" evidence="6">
    <location>
        <begin position="61"/>
        <end position="86"/>
    </location>
</feature>
<accession>A0A445N177</accession>
<dbReference type="InterPro" id="IPR058031">
    <property type="entry name" value="AAA_lid_NorR"/>
</dbReference>
<feature type="compositionally biased region" description="Polar residues" evidence="5">
    <location>
        <begin position="24"/>
        <end position="39"/>
    </location>
</feature>
<dbReference type="GO" id="GO:0005524">
    <property type="term" value="F:ATP binding"/>
    <property type="evidence" value="ECO:0007669"/>
    <property type="project" value="UniProtKB-KW"/>
</dbReference>
<sequence length="164" mass="18857">MTPEADSEMAEGLSVSPRRHRLETTPTHSGQKNNNPTTTYWGHPHKCAMRHKKEYKIPGTVIDALYSYQWPGNVRELENVVQRYISLGYLDIPTASVRKVNTKVDFSSVIEQQNDNLYSTVESFEKEYLVAVLNENHWHRGKAAESLGIFPKTLYRKMKKYGLA</sequence>
<dbReference type="GO" id="GO:0043565">
    <property type="term" value="F:sequence-specific DNA binding"/>
    <property type="evidence" value="ECO:0007669"/>
    <property type="project" value="InterPro"/>
</dbReference>
<dbReference type="Pfam" id="PF02954">
    <property type="entry name" value="HTH_8"/>
    <property type="match status" value="1"/>
</dbReference>
<keyword evidence="3" id="KW-0805">Transcription regulation</keyword>
<keyword evidence="4" id="KW-0804">Transcription</keyword>
<evidence type="ECO:0000256" key="2">
    <source>
        <dbReference type="ARBA" id="ARBA00022840"/>
    </source>
</evidence>
<evidence type="ECO:0000256" key="3">
    <source>
        <dbReference type="ARBA" id="ARBA00023015"/>
    </source>
</evidence>
<evidence type="ECO:0000256" key="5">
    <source>
        <dbReference type="SAM" id="MobiDB-lite"/>
    </source>
</evidence>
<evidence type="ECO:0000256" key="1">
    <source>
        <dbReference type="ARBA" id="ARBA00022741"/>
    </source>
</evidence>
<dbReference type="PRINTS" id="PR01590">
    <property type="entry name" value="HTHFIS"/>
</dbReference>
<dbReference type="InterPro" id="IPR002078">
    <property type="entry name" value="Sigma_54_int"/>
</dbReference>